<keyword evidence="4" id="KW-1185">Reference proteome</keyword>
<evidence type="ECO:0000313" key="4">
    <source>
        <dbReference type="Proteomes" id="UP001215280"/>
    </source>
</evidence>
<accession>A0AAD7MLF2</accession>
<feature type="signal peptide" evidence="2">
    <location>
        <begin position="1"/>
        <end position="24"/>
    </location>
</feature>
<organism evidence="3 4">
    <name type="scientific">Mycena maculata</name>
    <dbReference type="NCBI Taxonomy" id="230809"/>
    <lineage>
        <taxon>Eukaryota</taxon>
        <taxon>Fungi</taxon>
        <taxon>Dikarya</taxon>
        <taxon>Basidiomycota</taxon>
        <taxon>Agaricomycotina</taxon>
        <taxon>Agaricomycetes</taxon>
        <taxon>Agaricomycetidae</taxon>
        <taxon>Agaricales</taxon>
        <taxon>Marasmiineae</taxon>
        <taxon>Mycenaceae</taxon>
        <taxon>Mycena</taxon>
    </lineage>
</organism>
<evidence type="ECO:0000256" key="2">
    <source>
        <dbReference type="SAM" id="SignalP"/>
    </source>
</evidence>
<dbReference type="AlphaFoldDB" id="A0AAD7MLF2"/>
<sequence length="244" mass="22817">MLYQFIVYSTLVAIPFSAARPAEARDDTGIDFSKLTSSVTPQQCQSTCSALTSQFSESCLSDLQCVCSDQVGAALSPCVSCIANVANSSLAQTAATFVVDQWSSVCSSNGLPVTTPSITGNAAGASQSAGTGGASGTGSGTGSGGASGAGSGASSAVGSGASAGASIGASGAVSADAVSATGSTSGASSTASGSAAADKAASSGASGSAASASASGKPNNADAPLQGNSVVMTLVGALLAAFFM</sequence>
<evidence type="ECO:0000313" key="3">
    <source>
        <dbReference type="EMBL" id="KAJ7722649.1"/>
    </source>
</evidence>
<reference evidence="3" key="1">
    <citation type="submission" date="2023-03" db="EMBL/GenBank/DDBJ databases">
        <title>Massive genome expansion in bonnet fungi (Mycena s.s.) driven by repeated elements and novel gene families across ecological guilds.</title>
        <authorList>
            <consortium name="Lawrence Berkeley National Laboratory"/>
            <person name="Harder C.B."/>
            <person name="Miyauchi S."/>
            <person name="Viragh M."/>
            <person name="Kuo A."/>
            <person name="Thoen E."/>
            <person name="Andreopoulos B."/>
            <person name="Lu D."/>
            <person name="Skrede I."/>
            <person name="Drula E."/>
            <person name="Henrissat B."/>
            <person name="Morin E."/>
            <person name="Kohler A."/>
            <person name="Barry K."/>
            <person name="LaButti K."/>
            <person name="Morin E."/>
            <person name="Salamov A."/>
            <person name="Lipzen A."/>
            <person name="Mereny Z."/>
            <person name="Hegedus B."/>
            <person name="Baldrian P."/>
            <person name="Stursova M."/>
            <person name="Weitz H."/>
            <person name="Taylor A."/>
            <person name="Grigoriev I.V."/>
            <person name="Nagy L.G."/>
            <person name="Martin F."/>
            <person name="Kauserud H."/>
        </authorList>
    </citation>
    <scope>NUCLEOTIDE SEQUENCE</scope>
    <source>
        <strain evidence="3">CBHHK188m</strain>
    </source>
</reference>
<feature type="chain" id="PRO_5041925086" description="Extracellular membrane protein CFEM domain-containing protein" evidence="2">
    <location>
        <begin position="25"/>
        <end position="244"/>
    </location>
</feature>
<protein>
    <recommendedName>
        <fullName evidence="5">Extracellular membrane protein CFEM domain-containing protein</fullName>
    </recommendedName>
</protein>
<evidence type="ECO:0000256" key="1">
    <source>
        <dbReference type="SAM" id="MobiDB-lite"/>
    </source>
</evidence>
<proteinExistence type="predicted"/>
<keyword evidence="2" id="KW-0732">Signal</keyword>
<name>A0AAD7MLF2_9AGAR</name>
<feature type="region of interest" description="Disordered" evidence="1">
    <location>
        <begin position="122"/>
        <end position="149"/>
    </location>
</feature>
<dbReference type="Proteomes" id="UP001215280">
    <property type="component" value="Unassembled WGS sequence"/>
</dbReference>
<feature type="compositionally biased region" description="Gly residues" evidence="1">
    <location>
        <begin position="130"/>
        <end position="149"/>
    </location>
</feature>
<comment type="caution">
    <text evidence="3">The sequence shown here is derived from an EMBL/GenBank/DDBJ whole genome shotgun (WGS) entry which is preliminary data.</text>
</comment>
<dbReference type="EMBL" id="JARJLG010000255">
    <property type="protein sequence ID" value="KAJ7722649.1"/>
    <property type="molecule type" value="Genomic_DNA"/>
</dbReference>
<evidence type="ECO:0008006" key="5">
    <source>
        <dbReference type="Google" id="ProtNLM"/>
    </source>
</evidence>
<gene>
    <name evidence="3" type="ORF">DFH07DRAFT_286402</name>
</gene>